<name>S4P1I6_9NEOP</name>
<protein>
    <submittedName>
        <fullName evidence="1">Uncharacterized protein</fullName>
    </submittedName>
</protein>
<dbReference type="EMBL" id="GAIX01012475">
    <property type="protein sequence ID" value="JAA80085.1"/>
    <property type="molecule type" value="Transcribed_RNA"/>
</dbReference>
<reference evidence="1" key="2">
    <citation type="submission" date="2013-05" db="EMBL/GenBank/DDBJ databases">
        <authorList>
            <person name="Carter J.-M."/>
            <person name="Baker S.C."/>
            <person name="Pink R."/>
            <person name="Carter D.R.F."/>
            <person name="Collins A."/>
            <person name="Tomlin J."/>
            <person name="Gibbs M."/>
            <person name="Breuker C.J."/>
        </authorList>
    </citation>
    <scope>NUCLEOTIDE SEQUENCE</scope>
    <source>
        <tissue evidence="1">Ovary</tissue>
    </source>
</reference>
<dbReference type="AlphaFoldDB" id="S4P1I6"/>
<sequence>MTRGFVMLLTLTHLAWRCQRCVQRLIVFMRSTGLILFCLKCLNCYFVSNVRICSNFNPSFMQCSGMLYLT</sequence>
<reference evidence="1" key="1">
    <citation type="journal article" date="2013" name="BMC Genomics">
        <title>Unscrambling butterfly oogenesis.</title>
        <authorList>
            <person name="Carter J.M."/>
            <person name="Baker S.C."/>
            <person name="Pink R."/>
            <person name="Carter D.R."/>
            <person name="Collins A."/>
            <person name="Tomlin J."/>
            <person name="Gibbs M."/>
            <person name="Breuker C.J."/>
        </authorList>
    </citation>
    <scope>NUCLEOTIDE SEQUENCE</scope>
    <source>
        <tissue evidence="1">Ovary</tissue>
    </source>
</reference>
<evidence type="ECO:0000313" key="1">
    <source>
        <dbReference type="EMBL" id="JAA80085.1"/>
    </source>
</evidence>
<accession>S4P1I6</accession>
<proteinExistence type="predicted"/>
<organism evidence="1">
    <name type="scientific">Pararge aegeria</name>
    <name type="common">speckled wood butterfly</name>
    <dbReference type="NCBI Taxonomy" id="116150"/>
    <lineage>
        <taxon>Eukaryota</taxon>
        <taxon>Metazoa</taxon>
        <taxon>Ecdysozoa</taxon>
        <taxon>Arthropoda</taxon>
        <taxon>Hexapoda</taxon>
        <taxon>Insecta</taxon>
        <taxon>Pterygota</taxon>
        <taxon>Neoptera</taxon>
        <taxon>Endopterygota</taxon>
        <taxon>Lepidoptera</taxon>
        <taxon>Glossata</taxon>
        <taxon>Ditrysia</taxon>
        <taxon>Papilionoidea</taxon>
        <taxon>Nymphalidae</taxon>
        <taxon>Satyrinae</taxon>
        <taxon>Satyrini</taxon>
        <taxon>Parargina</taxon>
        <taxon>Pararge</taxon>
    </lineage>
</organism>